<feature type="transmembrane region" description="Helical" evidence="6">
    <location>
        <begin position="39"/>
        <end position="63"/>
    </location>
</feature>
<dbReference type="InterPro" id="IPR001123">
    <property type="entry name" value="LeuE-type"/>
</dbReference>
<evidence type="ECO:0000256" key="4">
    <source>
        <dbReference type="ARBA" id="ARBA00022989"/>
    </source>
</evidence>
<evidence type="ECO:0000256" key="6">
    <source>
        <dbReference type="SAM" id="Phobius"/>
    </source>
</evidence>
<keyword evidence="8" id="KW-1185">Reference proteome</keyword>
<dbReference type="PANTHER" id="PTHR30086">
    <property type="entry name" value="ARGININE EXPORTER PROTEIN ARGO"/>
    <property type="match status" value="1"/>
</dbReference>
<evidence type="ECO:0000313" key="8">
    <source>
        <dbReference type="Proteomes" id="UP000215405"/>
    </source>
</evidence>
<dbReference type="Pfam" id="PF01810">
    <property type="entry name" value="LysE"/>
    <property type="match status" value="1"/>
</dbReference>
<evidence type="ECO:0008006" key="9">
    <source>
        <dbReference type="Google" id="ProtNLM"/>
    </source>
</evidence>
<keyword evidence="5 6" id="KW-0472">Membrane</keyword>
<comment type="subcellular location">
    <subcellularLocation>
        <location evidence="1">Cell membrane</location>
        <topology evidence="1">Multi-pass membrane protein</topology>
    </subcellularLocation>
</comment>
<comment type="caution">
    <text evidence="7">The sequence shown here is derived from an EMBL/GenBank/DDBJ whole genome shotgun (WGS) entry which is preliminary data.</text>
</comment>
<gene>
    <name evidence="7" type="ORF">B7H23_06615</name>
</gene>
<organism evidence="7 8">
    <name type="scientific">Notoacmeibacter marinus</name>
    <dbReference type="NCBI Taxonomy" id="1876515"/>
    <lineage>
        <taxon>Bacteria</taxon>
        <taxon>Pseudomonadati</taxon>
        <taxon>Pseudomonadota</taxon>
        <taxon>Alphaproteobacteria</taxon>
        <taxon>Hyphomicrobiales</taxon>
        <taxon>Notoacmeibacteraceae</taxon>
        <taxon>Notoacmeibacter</taxon>
    </lineage>
</organism>
<evidence type="ECO:0000256" key="3">
    <source>
        <dbReference type="ARBA" id="ARBA00022692"/>
    </source>
</evidence>
<dbReference type="RefSeq" id="WP_094076512.1">
    <property type="nucleotide sequence ID" value="NZ_NBYO01000001.1"/>
</dbReference>
<reference evidence="8" key="1">
    <citation type="journal article" date="2017" name="Int. J. Syst. Evol. Microbiol.">
        <title>Notoacmeibacter marinus gen. nov., sp. nov., isolated from the gut of a limpet and proposal of Notoacmeibacteraceae fam. nov. in the order Rhizobiales of the class Alphaproteobacteria.</title>
        <authorList>
            <person name="Huang Z."/>
            <person name="Guo F."/>
            <person name="Lai Q."/>
        </authorList>
    </citation>
    <scope>NUCLEOTIDE SEQUENCE [LARGE SCALE GENOMIC DNA]</scope>
    <source>
        <strain evidence="8">XMTR2A4</strain>
    </source>
</reference>
<name>A0A231V303_9HYPH</name>
<dbReference type="PANTHER" id="PTHR30086:SF21">
    <property type="entry name" value="TRANSPORT PROTEIN"/>
    <property type="match status" value="1"/>
</dbReference>
<feature type="transmembrane region" description="Helical" evidence="6">
    <location>
        <begin position="150"/>
        <end position="171"/>
    </location>
</feature>
<dbReference type="AlphaFoldDB" id="A0A231V303"/>
<keyword evidence="2" id="KW-1003">Cell membrane</keyword>
<keyword evidence="3 6" id="KW-0812">Transmembrane</keyword>
<feature type="transmembrane region" description="Helical" evidence="6">
    <location>
        <begin position="75"/>
        <end position="93"/>
    </location>
</feature>
<dbReference type="GO" id="GO:0005886">
    <property type="term" value="C:plasma membrane"/>
    <property type="evidence" value="ECO:0007669"/>
    <property type="project" value="UniProtKB-SubCell"/>
</dbReference>
<dbReference type="EMBL" id="NBYO01000001">
    <property type="protein sequence ID" value="OXT02559.1"/>
    <property type="molecule type" value="Genomic_DNA"/>
</dbReference>
<dbReference type="GO" id="GO:0015171">
    <property type="term" value="F:amino acid transmembrane transporter activity"/>
    <property type="evidence" value="ECO:0007669"/>
    <property type="project" value="TreeGrafter"/>
</dbReference>
<evidence type="ECO:0000256" key="1">
    <source>
        <dbReference type="ARBA" id="ARBA00004651"/>
    </source>
</evidence>
<dbReference type="Proteomes" id="UP000215405">
    <property type="component" value="Unassembled WGS sequence"/>
</dbReference>
<keyword evidence="4 6" id="KW-1133">Transmembrane helix</keyword>
<evidence type="ECO:0000313" key="7">
    <source>
        <dbReference type="EMBL" id="OXT02559.1"/>
    </source>
</evidence>
<evidence type="ECO:0000256" key="2">
    <source>
        <dbReference type="ARBA" id="ARBA00022475"/>
    </source>
</evidence>
<dbReference type="PIRSF" id="PIRSF006324">
    <property type="entry name" value="LeuE"/>
    <property type="match status" value="1"/>
</dbReference>
<accession>A0A231V303</accession>
<proteinExistence type="predicted"/>
<sequence>MTGIATVFVLTLFAAMLPGPDFAVVSRNALVSGRRAGVLTAVGIAAGLLVHAGYAIAGIGVAVSQSILLFNILKWVGAAYLIFLGLSMIHSASAGQGTLVDEGADLAPMGPWQALRWGFFTNATNVKATFFTLSIFTQVATPETPLSLKLAFGATTSITCFLWFSAVALFLSRPSVRRAYLSLKVWMERIFGALIAGFGVTLAFARQPG</sequence>
<evidence type="ECO:0000256" key="5">
    <source>
        <dbReference type="ARBA" id="ARBA00023136"/>
    </source>
</evidence>
<protein>
    <recommendedName>
        <fullName evidence="9">Amino acid transporter</fullName>
    </recommendedName>
</protein>
<feature type="transmembrane region" description="Helical" evidence="6">
    <location>
        <begin position="183"/>
        <end position="205"/>
    </location>
</feature>